<dbReference type="Gene3D" id="1.20.1540.10">
    <property type="entry name" value="Rhomboid-like"/>
    <property type="match status" value="1"/>
</dbReference>
<dbReference type="OrthoDB" id="9813074at2"/>
<feature type="transmembrane region" description="Helical" evidence="7">
    <location>
        <begin position="199"/>
        <end position="218"/>
    </location>
</feature>
<gene>
    <name evidence="9" type="ORF">AUC69_15345</name>
</gene>
<keyword evidence="9" id="KW-0378">Hydrolase</keyword>
<dbReference type="InterPro" id="IPR022764">
    <property type="entry name" value="Peptidase_S54_rhomboid_dom"/>
</dbReference>
<feature type="domain" description="Peptidase S54 rhomboid" evidence="8">
    <location>
        <begin position="69"/>
        <end position="218"/>
    </location>
</feature>
<evidence type="ECO:0000256" key="2">
    <source>
        <dbReference type="ARBA" id="ARBA00022475"/>
    </source>
</evidence>
<dbReference type="RefSeq" id="WP_069442446.1">
    <property type="nucleotide sequence ID" value="NZ_LPWF01000030.1"/>
</dbReference>
<dbReference type="Proteomes" id="UP000094472">
    <property type="component" value="Unassembled WGS sequence"/>
</dbReference>
<dbReference type="Pfam" id="PF01694">
    <property type="entry name" value="Rhomboid"/>
    <property type="match status" value="1"/>
</dbReference>
<feature type="transmembrane region" description="Helical" evidence="7">
    <location>
        <begin position="108"/>
        <end position="126"/>
    </location>
</feature>
<feature type="transmembrane region" description="Helical" evidence="7">
    <location>
        <begin position="76"/>
        <end position="96"/>
    </location>
</feature>
<protein>
    <submittedName>
        <fullName evidence="9">Rhomboid family intramembrane serine protease</fullName>
    </submittedName>
</protein>
<dbReference type="GO" id="GO:0006508">
    <property type="term" value="P:proteolysis"/>
    <property type="evidence" value="ECO:0007669"/>
    <property type="project" value="UniProtKB-KW"/>
</dbReference>
<reference evidence="9 10" key="1">
    <citation type="journal article" date="2016" name="Environ. Microbiol.">
        <title>New Methyloceanibacter diversity from North Sea sediments includes methanotroph containing solely the soluble methane monooxygenase.</title>
        <authorList>
            <person name="Vekeman B."/>
            <person name="Kerckhof F.M."/>
            <person name="Cremers G."/>
            <person name="de Vos P."/>
            <person name="Vandamme P."/>
            <person name="Boon N."/>
            <person name="Op den Camp H.J."/>
            <person name="Heylen K."/>
        </authorList>
    </citation>
    <scope>NUCLEOTIDE SEQUENCE [LARGE SCALE GENOMIC DNA]</scope>
    <source>
        <strain evidence="9 10">R-67175</strain>
    </source>
</reference>
<keyword evidence="10" id="KW-1185">Reference proteome</keyword>
<keyword evidence="4 7" id="KW-0812">Transmembrane</keyword>
<dbReference type="PANTHER" id="PTHR43066">
    <property type="entry name" value="RHOMBOID-RELATED PROTEIN"/>
    <property type="match status" value="1"/>
</dbReference>
<sequence>MFPIADDNPRINTPYVTWSLIGACVLVYLWQFSLGANSGEIAVYQYGMIPARLFGGATLDPELATVPAWATVFTSMFMHGGWMHLGFNMLFLWIFGDNIEDSMGHVRYLVFYLTCGVAAALAQAVVNPGSTIPMVGASGAISGVLGAYLLLHPRATVRTMIFLGIFVTMVHLPALIVLGLWFLMQLVSATLSSSGEAGVAFWAHIGGFVAGMVLVPLFKKANVPLLQAAQYRPFQIERRRGPWG</sequence>
<evidence type="ECO:0000256" key="5">
    <source>
        <dbReference type="ARBA" id="ARBA00022989"/>
    </source>
</evidence>
<dbReference type="FunFam" id="1.20.1540.10:FF:000027">
    <property type="entry name" value="Rhomboid family intramembrane serine protease"/>
    <property type="match status" value="1"/>
</dbReference>
<dbReference type="GO" id="GO:0016020">
    <property type="term" value="C:membrane"/>
    <property type="evidence" value="ECO:0007669"/>
    <property type="project" value="UniProtKB-SubCell"/>
</dbReference>
<proteinExistence type="predicted"/>
<feature type="transmembrane region" description="Helical" evidence="7">
    <location>
        <begin position="12"/>
        <end position="30"/>
    </location>
</feature>
<dbReference type="SUPFAM" id="SSF144091">
    <property type="entry name" value="Rhomboid-like"/>
    <property type="match status" value="1"/>
</dbReference>
<evidence type="ECO:0000313" key="10">
    <source>
        <dbReference type="Proteomes" id="UP000094472"/>
    </source>
</evidence>
<dbReference type="PANTHER" id="PTHR43066:SF26">
    <property type="entry name" value="RHOMBOID PROTEASE GLPG"/>
    <property type="match status" value="1"/>
</dbReference>
<evidence type="ECO:0000259" key="8">
    <source>
        <dbReference type="Pfam" id="PF01694"/>
    </source>
</evidence>
<dbReference type="EMBL" id="LPWF01000030">
    <property type="protein sequence ID" value="ODR96143.1"/>
    <property type="molecule type" value="Genomic_DNA"/>
</dbReference>
<keyword evidence="3" id="KW-0997">Cell inner membrane</keyword>
<dbReference type="AlphaFoldDB" id="A0A1E3VRJ2"/>
<evidence type="ECO:0000256" key="3">
    <source>
        <dbReference type="ARBA" id="ARBA00022519"/>
    </source>
</evidence>
<comment type="subcellular location">
    <subcellularLocation>
        <location evidence="1">Membrane</location>
        <topology evidence="1">Multi-pass membrane protein</topology>
    </subcellularLocation>
</comment>
<dbReference type="STRING" id="1774969.AUC69_15345"/>
<evidence type="ECO:0000313" key="9">
    <source>
        <dbReference type="EMBL" id="ODR96143.1"/>
    </source>
</evidence>
<keyword evidence="5 7" id="KW-1133">Transmembrane helix</keyword>
<evidence type="ECO:0000256" key="4">
    <source>
        <dbReference type="ARBA" id="ARBA00022692"/>
    </source>
</evidence>
<keyword evidence="9" id="KW-0645">Protease</keyword>
<feature type="transmembrane region" description="Helical" evidence="7">
    <location>
        <begin position="163"/>
        <end position="187"/>
    </location>
</feature>
<name>A0A1E3VRJ2_9HYPH</name>
<comment type="caution">
    <text evidence="9">The sequence shown here is derived from an EMBL/GenBank/DDBJ whole genome shotgun (WGS) entry which is preliminary data.</text>
</comment>
<evidence type="ECO:0000256" key="1">
    <source>
        <dbReference type="ARBA" id="ARBA00004141"/>
    </source>
</evidence>
<keyword evidence="2" id="KW-1003">Cell membrane</keyword>
<keyword evidence="6 7" id="KW-0472">Membrane</keyword>
<evidence type="ECO:0000256" key="7">
    <source>
        <dbReference type="SAM" id="Phobius"/>
    </source>
</evidence>
<evidence type="ECO:0000256" key="6">
    <source>
        <dbReference type="ARBA" id="ARBA00023136"/>
    </source>
</evidence>
<feature type="transmembrane region" description="Helical" evidence="7">
    <location>
        <begin position="132"/>
        <end position="151"/>
    </location>
</feature>
<dbReference type="InterPro" id="IPR035952">
    <property type="entry name" value="Rhomboid-like_sf"/>
</dbReference>
<dbReference type="GO" id="GO:0004252">
    <property type="term" value="F:serine-type endopeptidase activity"/>
    <property type="evidence" value="ECO:0007669"/>
    <property type="project" value="InterPro"/>
</dbReference>
<accession>A0A1E3VRJ2</accession>
<organism evidence="9 10">
    <name type="scientific">Methyloceanibacter superfactus</name>
    <dbReference type="NCBI Taxonomy" id="1774969"/>
    <lineage>
        <taxon>Bacteria</taxon>
        <taxon>Pseudomonadati</taxon>
        <taxon>Pseudomonadota</taxon>
        <taxon>Alphaproteobacteria</taxon>
        <taxon>Hyphomicrobiales</taxon>
        <taxon>Hyphomicrobiaceae</taxon>
        <taxon>Methyloceanibacter</taxon>
    </lineage>
</organism>